<dbReference type="GO" id="GO:0008270">
    <property type="term" value="F:zinc ion binding"/>
    <property type="evidence" value="ECO:0007669"/>
    <property type="project" value="UniProtKB-KW"/>
</dbReference>
<feature type="repeat" description="NHL" evidence="3">
    <location>
        <begin position="478"/>
        <end position="509"/>
    </location>
</feature>
<keyword evidence="1" id="KW-0677">Repeat</keyword>
<sequence>MASSKPIPCGPCIEGKVTTKADIWCYNCDEGLCSTCSGHHKRYRLSRDHTTVDIKSYNPSVRAIKTECDKHGQQLNLYCPSHLMPCCDECISNSHSKCTGIKSLASVVEITKIEKKKESVEKDVNSILHILDKIVNNKSQNIKRGEQEHESIKEFIVKIRNELNEHLTHLEKKIYQEADTILNQEKSKATDLIAEIEGKQKNLKKMQDQLHTVIPHASKLKSFLGVHQIEQQVHQCQRYIDDLDKDDRAKEFNIKMEKNNETEKIIKKLGSLGELTVVKSDMDLNKETGVRREAQVESQEQSNINNMTINIENKIQINIREISDMICLMDGRLIIVEWVDNVNLLTPDGKLLKPLPIPGDAFGVTQINQDTIAITYPKEKAIKIFNMENETVTKVITLDKGCWGLSSSDDSLVVGLIHDEISIIDLEGNTLKSIQVECKSDLYYLVYCNDRVIYSDYYGKAVYCVDGSGQQIWQYKQDLSGPRGLCTDTNGNIIVADYNSHRIIVISKDGKESKVLLSDGLKYPRFICLKHCESSGFICDGSVAKLDKVQFLI</sequence>
<dbReference type="InterPro" id="IPR000315">
    <property type="entry name" value="Znf_B-box"/>
</dbReference>
<dbReference type="InterPro" id="IPR047153">
    <property type="entry name" value="TRIM45/56/19-like"/>
</dbReference>
<dbReference type="SUPFAM" id="SSF101898">
    <property type="entry name" value="NHL repeat"/>
    <property type="match status" value="1"/>
</dbReference>
<dbReference type="Proteomes" id="UP000683360">
    <property type="component" value="Unassembled WGS sequence"/>
</dbReference>
<name>A0A8S3V143_MYTED</name>
<accession>A0A8S3V143</accession>
<evidence type="ECO:0000256" key="1">
    <source>
        <dbReference type="ARBA" id="ARBA00022737"/>
    </source>
</evidence>
<dbReference type="Gene3D" id="3.30.160.60">
    <property type="entry name" value="Classic Zinc Finger"/>
    <property type="match status" value="1"/>
</dbReference>
<organism evidence="6 7">
    <name type="scientific">Mytilus edulis</name>
    <name type="common">Blue mussel</name>
    <dbReference type="NCBI Taxonomy" id="6550"/>
    <lineage>
        <taxon>Eukaryota</taxon>
        <taxon>Metazoa</taxon>
        <taxon>Spiralia</taxon>
        <taxon>Lophotrochozoa</taxon>
        <taxon>Mollusca</taxon>
        <taxon>Bivalvia</taxon>
        <taxon>Autobranchia</taxon>
        <taxon>Pteriomorphia</taxon>
        <taxon>Mytilida</taxon>
        <taxon>Mytiloidea</taxon>
        <taxon>Mytilidae</taxon>
        <taxon>Mytilinae</taxon>
        <taxon>Mytilus</taxon>
    </lineage>
</organism>
<dbReference type="OrthoDB" id="9986513at2759"/>
<dbReference type="PROSITE" id="PS50119">
    <property type="entry name" value="ZF_BBOX"/>
    <property type="match status" value="1"/>
</dbReference>
<keyword evidence="2" id="KW-0479">Metal-binding</keyword>
<dbReference type="Gene3D" id="2.120.10.30">
    <property type="entry name" value="TolB, C-terminal domain"/>
    <property type="match status" value="1"/>
</dbReference>
<feature type="domain" description="B box-type" evidence="5">
    <location>
        <begin position="12"/>
        <end position="54"/>
    </location>
</feature>
<evidence type="ECO:0000256" key="3">
    <source>
        <dbReference type="PROSITE-ProRule" id="PRU00504"/>
    </source>
</evidence>
<dbReference type="InterPro" id="IPR011042">
    <property type="entry name" value="6-blade_b-propeller_TolB-like"/>
</dbReference>
<keyword evidence="6" id="KW-0808">Transferase</keyword>
<keyword evidence="2" id="KW-0862">Zinc</keyword>
<evidence type="ECO:0000313" key="6">
    <source>
        <dbReference type="EMBL" id="CAG2248475.1"/>
    </source>
</evidence>
<evidence type="ECO:0000313" key="7">
    <source>
        <dbReference type="Proteomes" id="UP000683360"/>
    </source>
</evidence>
<dbReference type="EMBL" id="CAJPWZ010002942">
    <property type="protein sequence ID" value="CAG2248475.1"/>
    <property type="molecule type" value="Genomic_DNA"/>
</dbReference>
<feature type="coiled-coil region" evidence="4">
    <location>
        <begin position="182"/>
        <end position="209"/>
    </location>
</feature>
<dbReference type="AlphaFoldDB" id="A0A8S3V143"/>
<evidence type="ECO:0000256" key="4">
    <source>
        <dbReference type="SAM" id="Coils"/>
    </source>
</evidence>
<dbReference type="EC" id="2.3.2.27" evidence="6"/>
<dbReference type="GO" id="GO:0061630">
    <property type="term" value="F:ubiquitin protein ligase activity"/>
    <property type="evidence" value="ECO:0007669"/>
    <property type="project" value="UniProtKB-EC"/>
</dbReference>
<dbReference type="Pfam" id="PF01436">
    <property type="entry name" value="NHL"/>
    <property type="match status" value="1"/>
</dbReference>
<keyword evidence="2" id="KW-0863">Zinc-finger</keyword>
<dbReference type="PANTHER" id="PTHR25462:SF296">
    <property type="entry name" value="MEIOTIC P26, ISOFORM F"/>
    <property type="match status" value="1"/>
</dbReference>
<proteinExistence type="predicted"/>
<keyword evidence="6" id="KW-0012">Acyltransferase</keyword>
<dbReference type="PROSITE" id="PS51125">
    <property type="entry name" value="NHL"/>
    <property type="match status" value="1"/>
</dbReference>
<gene>
    <name evidence="6" type="ORF">MEDL_60345</name>
</gene>
<keyword evidence="7" id="KW-1185">Reference proteome</keyword>
<evidence type="ECO:0000256" key="2">
    <source>
        <dbReference type="PROSITE-ProRule" id="PRU00024"/>
    </source>
</evidence>
<comment type="caution">
    <text evidence="6">The sequence shown here is derived from an EMBL/GenBank/DDBJ whole genome shotgun (WGS) entry which is preliminary data.</text>
</comment>
<dbReference type="InterPro" id="IPR001258">
    <property type="entry name" value="NHL_repeat"/>
</dbReference>
<dbReference type="PANTHER" id="PTHR25462">
    <property type="entry name" value="BONUS, ISOFORM C-RELATED"/>
    <property type="match status" value="1"/>
</dbReference>
<protein>
    <submittedName>
        <fullName evidence="6">TRIM56</fullName>
        <ecNumber evidence="6">2.3.2.27</ecNumber>
    </submittedName>
</protein>
<keyword evidence="4" id="KW-0175">Coiled coil</keyword>
<reference evidence="6" key="1">
    <citation type="submission" date="2021-03" db="EMBL/GenBank/DDBJ databases">
        <authorList>
            <person name="Bekaert M."/>
        </authorList>
    </citation>
    <scope>NUCLEOTIDE SEQUENCE</scope>
</reference>
<evidence type="ECO:0000259" key="5">
    <source>
        <dbReference type="PROSITE" id="PS50119"/>
    </source>
</evidence>